<organism evidence="21 22">
    <name type="scientific">Paramormyrops kingsleyae</name>
    <dbReference type="NCBI Taxonomy" id="1676925"/>
    <lineage>
        <taxon>Eukaryota</taxon>
        <taxon>Metazoa</taxon>
        <taxon>Chordata</taxon>
        <taxon>Craniata</taxon>
        <taxon>Vertebrata</taxon>
        <taxon>Euteleostomi</taxon>
        <taxon>Actinopterygii</taxon>
        <taxon>Neopterygii</taxon>
        <taxon>Teleostei</taxon>
        <taxon>Osteoglossocephala</taxon>
        <taxon>Osteoglossomorpha</taxon>
        <taxon>Osteoglossiformes</taxon>
        <taxon>Mormyridae</taxon>
        <taxon>Paramormyrops</taxon>
    </lineage>
</organism>
<proteinExistence type="inferred from homology"/>
<keyword evidence="13 17" id="KW-0333">Golgi apparatus</keyword>
<evidence type="ECO:0000256" key="8">
    <source>
        <dbReference type="ARBA" id="ARBA00022692"/>
    </source>
</evidence>
<evidence type="ECO:0000256" key="16">
    <source>
        <dbReference type="ARBA" id="ARBA00023211"/>
    </source>
</evidence>
<evidence type="ECO:0000259" key="19">
    <source>
        <dbReference type="Pfam" id="PF00535"/>
    </source>
</evidence>
<evidence type="ECO:0000256" key="15">
    <source>
        <dbReference type="ARBA" id="ARBA00023157"/>
    </source>
</evidence>
<evidence type="ECO:0000256" key="4">
    <source>
        <dbReference type="ARBA" id="ARBA00005680"/>
    </source>
</evidence>
<dbReference type="InterPro" id="IPR035992">
    <property type="entry name" value="Ricin_B-like_lectins"/>
</dbReference>
<comment type="pathway">
    <text evidence="3 17">Protein modification; protein glycosylation.</text>
</comment>
<keyword evidence="8 17" id="KW-0812">Transmembrane</keyword>
<dbReference type="InterPro" id="IPR029044">
    <property type="entry name" value="Nucleotide-diphossugar_trans"/>
</dbReference>
<keyword evidence="7 17" id="KW-0808">Transferase</keyword>
<dbReference type="GeneTree" id="ENSGT00940000160808"/>
<evidence type="ECO:0000256" key="1">
    <source>
        <dbReference type="ARBA" id="ARBA00001936"/>
    </source>
</evidence>
<dbReference type="PANTHER" id="PTHR11675:SF36">
    <property type="entry name" value="POLYPEPTIDE N-ACETYLGALACTOSAMINYLTRANSFERASE 15"/>
    <property type="match status" value="1"/>
</dbReference>
<keyword evidence="14 17" id="KW-0472">Membrane</keyword>
<keyword evidence="10 17" id="KW-0430">Lectin</keyword>
<evidence type="ECO:0000313" key="21">
    <source>
        <dbReference type="Ensembl" id="ENSPKIP00000032403.1"/>
    </source>
</evidence>
<evidence type="ECO:0000256" key="13">
    <source>
        <dbReference type="ARBA" id="ARBA00023034"/>
    </source>
</evidence>
<evidence type="ECO:0000256" key="12">
    <source>
        <dbReference type="ARBA" id="ARBA00022989"/>
    </source>
</evidence>
<keyword evidence="15 17" id="KW-1015">Disulfide bond</keyword>
<protein>
    <recommendedName>
        <fullName evidence="5 17">Polypeptide N-acetylgalactosaminyltransferase</fullName>
        <ecNumber evidence="17">2.4.1.-</ecNumber>
    </recommendedName>
    <alternativeName>
        <fullName evidence="17">Protein-UDP acetylgalactosaminyltransferase</fullName>
    </alternativeName>
</protein>
<feature type="coiled-coil region" evidence="18">
    <location>
        <begin position="122"/>
        <end position="149"/>
    </location>
</feature>
<dbReference type="Pfam" id="PF00652">
    <property type="entry name" value="Ricin_B_lectin"/>
    <property type="match status" value="1"/>
</dbReference>
<dbReference type="AlphaFoldDB" id="A0A3B3SPX7"/>
<keyword evidence="22" id="KW-1185">Reference proteome</keyword>
<dbReference type="Proteomes" id="UP000261540">
    <property type="component" value="Unplaced"/>
</dbReference>
<dbReference type="FunFam" id="3.90.550.10:FF:000021">
    <property type="entry name" value="Polypeptide N-acetylgalactosaminyltransferase"/>
    <property type="match status" value="1"/>
</dbReference>
<dbReference type="Gene3D" id="2.80.10.50">
    <property type="match status" value="1"/>
</dbReference>
<dbReference type="SUPFAM" id="SSF50370">
    <property type="entry name" value="Ricin B-like lectins"/>
    <property type="match status" value="1"/>
</dbReference>
<evidence type="ECO:0000256" key="2">
    <source>
        <dbReference type="ARBA" id="ARBA00004323"/>
    </source>
</evidence>
<evidence type="ECO:0000256" key="7">
    <source>
        <dbReference type="ARBA" id="ARBA00022679"/>
    </source>
</evidence>
<evidence type="ECO:0000256" key="3">
    <source>
        <dbReference type="ARBA" id="ARBA00004922"/>
    </source>
</evidence>
<evidence type="ECO:0000259" key="20">
    <source>
        <dbReference type="Pfam" id="PF00652"/>
    </source>
</evidence>
<dbReference type="EC" id="2.4.1.-" evidence="17"/>
<keyword evidence="9" id="KW-0479">Metal-binding</keyword>
<comment type="subcellular location">
    <subcellularLocation>
        <location evidence="2 17">Golgi apparatus membrane</location>
        <topology evidence="2 17">Single-pass type II membrane protein</topology>
    </subcellularLocation>
</comment>
<keyword evidence="12 17" id="KW-1133">Transmembrane helix</keyword>
<dbReference type="Gene3D" id="3.90.550.10">
    <property type="entry name" value="Spore Coat Polysaccharide Biosynthesis Protein SpsA, Chain A"/>
    <property type="match status" value="1"/>
</dbReference>
<feature type="domain" description="Glycosyltransferase 2-like" evidence="19">
    <location>
        <begin position="181"/>
        <end position="362"/>
    </location>
</feature>
<keyword evidence="11" id="KW-0735">Signal-anchor</keyword>
<evidence type="ECO:0000256" key="6">
    <source>
        <dbReference type="ARBA" id="ARBA00022676"/>
    </source>
</evidence>
<keyword evidence="18" id="KW-0175">Coiled coil</keyword>
<sequence length="617" mass="70282">MSFRCRHKLCRSPLLCFWLVLAFVVVMVLFVDPLFTDLSRKTASSHHRQRHLGSPDLEVIVDPRDQGRGALSDLGFLKDDQLIIASSGLRRNPPGQKMSYKAVQSYAKRDTAVLPPAHGDPGRAERLKLDELEKDAEDLEIKEQGFNEAVSERISLRRRLPEVRHPACLSWQHSASLPSATVIICFHNEAWSTLLRTVHSVLDTAPRQHLREIILVDDLSQLGHLKSALGEYVSKLEGVRLIRSSRRLGVVGCRMLGAARALGEVLMFLDSHCECQRGWLEPLLERIAGDRSRIVSPLMDHIDWNTFQYNATAGPMRGVFDWNLDFHWETLPGQEEQDHSIQPIRSPAVAGVFAIDKNFFQRIGAYDPGMVLWGVENIELSIRVWLCGGSIEVAPCSRVGHLHHTHLPYTFPDDDIVERNKIRVAETWLDEYRKIFYERNMMAYFIWRSESLNCTERVKLRDTLGCKNFQWYLSNVHPERYVPQDRTGLSGELYNVGTGYCADYKKGWSSWVRAVNVSPCSGNGNQLNSLREIRWGTTGQLCFDVLGEQVVLSRCPPGGDTDARLHRQMVHLLTEKCMELAEQAQVAGIWGALLLRPCRPHPRQQWHFEQLADLRGS</sequence>
<evidence type="ECO:0000256" key="14">
    <source>
        <dbReference type="ARBA" id="ARBA00023136"/>
    </source>
</evidence>
<dbReference type="PANTHER" id="PTHR11675">
    <property type="entry name" value="N-ACETYLGALACTOSAMINYLTRANSFERASE"/>
    <property type="match status" value="1"/>
</dbReference>
<keyword evidence="6 17" id="KW-0328">Glycosyltransferase</keyword>
<dbReference type="STRING" id="1676925.ENSPKIP00000032403"/>
<evidence type="ECO:0000256" key="9">
    <source>
        <dbReference type="ARBA" id="ARBA00022723"/>
    </source>
</evidence>
<keyword evidence="16 17" id="KW-0464">Manganese</keyword>
<evidence type="ECO:0000256" key="10">
    <source>
        <dbReference type="ARBA" id="ARBA00022734"/>
    </source>
</evidence>
<dbReference type="InterPro" id="IPR001173">
    <property type="entry name" value="Glyco_trans_2-like"/>
</dbReference>
<feature type="domain" description="Ricin B lectin" evidence="20">
    <location>
        <begin position="490"/>
        <end position="606"/>
    </location>
</feature>
<name>A0A3B3SPX7_9TELE</name>
<evidence type="ECO:0000313" key="22">
    <source>
        <dbReference type="Proteomes" id="UP000261540"/>
    </source>
</evidence>
<evidence type="ECO:0000256" key="5">
    <source>
        <dbReference type="ARBA" id="ARBA00012644"/>
    </source>
</evidence>
<dbReference type="CDD" id="cd02510">
    <property type="entry name" value="pp-GalNAc-T"/>
    <property type="match status" value="1"/>
</dbReference>
<dbReference type="InterPro" id="IPR045885">
    <property type="entry name" value="GalNAc-T"/>
</dbReference>
<dbReference type="UniPathway" id="UPA00378"/>
<evidence type="ECO:0000256" key="17">
    <source>
        <dbReference type="RuleBase" id="RU361242"/>
    </source>
</evidence>
<dbReference type="GO" id="GO:0004653">
    <property type="term" value="F:polypeptide N-acetylgalactosaminyltransferase activity"/>
    <property type="evidence" value="ECO:0007669"/>
    <property type="project" value="TreeGrafter"/>
</dbReference>
<reference evidence="21" key="1">
    <citation type="submission" date="2025-08" db="UniProtKB">
        <authorList>
            <consortium name="Ensembl"/>
        </authorList>
    </citation>
    <scope>IDENTIFICATION</scope>
</reference>
<reference evidence="21" key="2">
    <citation type="submission" date="2025-09" db="UniProtKB">
        <authorList>
            <consortium name="Ensembl"/>
        </authorList>
    </citation>
    <scope>IDENTIFICATION</scope>
</reference>
<evidence type="ECO:0000256" key="11">
    <source>
        <dbReference type="ARBA" id="ARBA00022968"/>
    </source>
</evidence>
<evidence type="ECO:0000256" key="18">
    <source>
        <dbReference type="SAM" id="Coils"/>
    </source>
</evidence>
<dbReference type="InterPro" id="IPR000772">
    <property type="entry name" value="Ricin_B_lectin"/>
</dbReference>
<dbReference type="GO" id="GO:0000139">
    <property type="term" value="C:Golgi membrane"/>
    <property type="evidence" value="ECO:0007669"/>
    <property type="project" value="UniProtKB-SubCell"/>
</dbReference>
<dbReference type="Pfam" id="PF00535">
    <property type="entry name" value="Glycos_transf_2"/>
    <property type="match status" value="1"/>
</dbReference>
<dbReference type="GO" id="GO:0030246">
    <property type="term" value="F:carbohydrate binding"/>
    <property type="evidence" value="ECO:0007669"/>
    <property type="project" value="UniProtKB-KW"/>
</dbReference>
<comment type="similarity">
    <text evidence="4 17">Belongs to the glycosyltransferase 2 family. GalNAc-T subfamily.</text>
</comment>
<accession>A0A3B3SPX7</accession>
<dbReference type="SUPFAM" id="SSF53448">
    <property type="entry name" value="Nucleotide-diphospho-sugar transferases"/>
    <property type="match status" value="1"/>
</dbReference>
<dbReference type="Ensembl" id="ENSPKIT00000013268.1">
    <property type="protein sequence ID" value="ENSPKIP00000032403.1"/>
    <property type="gene ID" value="ENSPKIG00000012470.1"/>
</dbReference>
<comment type="cofactor">
    <cofactor evidence="1 17">
        <name>Mn(2+)</name>
        <dbReference type="ChEBI" id="CHEBI:29035"/>
    </cofactor>
</comment>
<feature type="transmembrane region" description="Helical" evidence="17">
    <location>
        <begin position="12"/>
        <end position="31"/>
    </location>
</feature>
<dbReference type="GO" id="GO:0016266">
    <property type="term" value="P:protein O-linked glycosylation via N-acetyl-galactosamine"/>
    <property type="evidence" value="ECO:0007669"/>
    <property type="project" value="UniProtKB-ARBA"/>
</dbReference>
<dbReference type="GO" id="GO:0046872">
    <property type="term" value="F:metal ion binding"/>
    <property type="evidence" value="ECO:0007669"/>
    <property type="project" value="UniProtKB-KW"/>
</dbReference>